<evidence type="ECO:0000259" key="10">
    <source>
        <dbReference type="PROSITE" id="PS51278"/>
    </source>
</evidence>
<comment type="catalytic activity">
    <reaction evidence="7">
        <text>L-aspartate + L-glutamine + ATP + H2O = L-asparagine + L-glutamate + AMP + diphosphate + H(+)</text>
        <dbReference type="Rhea" id="RHEA:12228"/>
        <dbReference type="ChEBI" id="CHEBI:15377"/>
        <dbReference type="ChEBI" id="CHEBI:15378"/>
        <dbReference type="ChEBI" id="CHEBI:29985"/>
        <dbReference type="ChEBI" id="CHEBI:29991"/>
        <dbReference type="ChEBI" id="CHEBI:30616"/>
        <dbReference type="ChEBI" id="CHEBI:33019"/>
        <dbReference type="ChEBI" id="CHEBI:58048"/>
        <dbReference type="ChEBI" id="CHEBI:58359"/>
        <dbReference type="ChEBI" id="CHEBI:456215"/>
        <dbReference type="EC" id="6.3.5.4"/>
    </reaction>
</comment>
<dbReference type="InterPro" id="IPR033738">
    <property type="entry name" value="AsnB_N"/>
</dbReference>
<dbReference type="InterPro" id="IPR051786">
    <property type="entry name" value="ASN_synthetase/amidase"/>
</dbReference>
<evidence type="ECO:0000313" key="11">
    <source>
        <dbReference type="EMBL" id="CAI4032266.1"/>
    </source>
</evidence>
<dbReference type="GO" id="GO:0004066">
    <property type="term" value="F:asparagine synthase (glutamine-hydrolyzing) activity"/>
    <property type="evidence" value="ECO:0007669"/>
    <property type="project" value="UniProtKB-EC"/>
</dbReference>
<evidence type="ECO:0000256" key="2">
    <source>
        <dbReference type="ARBA" id="ARBA00005752"/>
    </source>
</evidence>
<dbReference type="InterPro" id="IPR006426">
    <property type="entry name" value="Asn_synth_AEB"/>
</dbReference>
<evidence type="ECO:0000256" key="3">
    <source>
        <dbReference type="ARBA" id="ARBA00012737"/>
    </source>
</evidence>
<dbReference type="RefSeq" id="WP_289269005.1">
    <property type="nucleotide sequence ID" value="NZ_OX365700.1"/>
</dbReference>
<keyword evidence="12" id="KW-1185">Reference proteome</keyword>
<keyword evidence="5 9" id="KW-0067">ATP-binding</keyword>
<dbReference type="SUPFAM" id="SSF52402">
    <property type="entry name" value="Adenine nucleotide alpha hydrolases-like"/>
    <property type="match status" value="1"/>
</dbReference>
<evidence type="ECO:0000256" key="8">
    <source>
        <dbReference type="PIRSR" id="PIRSR001589-1"/>
    </source>
</evidence>
<dbReference type="CDD" id="cd00712">
    <property type="entry name" value="AsnB"/>
    <property type="match status" value="1"/>
</dbReference>
<dbReference type="PANTHER" id="PTHR43284:SF1">
    <property type="entry name" value="ASPARAGINE SYNTHETASE"/>
    <property type="match status" value="1"/>
</dbReference>
<dbReference type="Gene3D" id="3.40.50.620">
    <property type="entry name" value="HUPs"/>
    <property type="match status" value="1"/>
</dbReference>
<sequence>MCGICGVIGSEPAEWLDRMLPALRHRGPDDEGRYLSPGVGIGARRLQVIDPQGGHQPMSNETGTVRVALNGEIYNYRELQDELMRKGHRFSSHCDTEVLAHLYEEEGTAGVKRLRGMFAFALWDSERETLLLARDRMGIKPLYYATGEGEAGARFHLAFSSELPSLACALDRSEPEPEALLDYLTWLYVPSPRTLYRGIEHLLPGCLLQYRLGRIEILRYAALDEPAGKPTWSSMAEAREQFIELFRDTVKAHLISDVPLGLFLSGGLDSSAILAMMRQVTSGTIRTFSIGYAAPSDQSYNELARARAVANHFDSAHTEAILSPDHATLLPCLAAAMGEPFADSAAIPTYLVSEVAKLSVTVALSGIGGDELFGGYPRYLGMRALGPYLGLPRPVRSALSSLATRLLPEGTDGRDQTGRLKRFLRFGTGEPVEQYLSWTTFIPPEWGTEAFEPEFLARISGHAPSARSRVLFQDWPGETLADRAMGLDLQTYLPDDLLRMADRLSMVHSLELRVPFCDHRLLAFAKSLSTAARFDGWHLKGFLRAALEPWLPAFVLEGPKQGFRVPLARWLREDLRELLQDHLTAASGLFRRILRPAYVQWLMDEHLSGRRNFTDQLYALLMLEVWMARRIENHDYTVAR</sequence>
<keyword evidence="6 8" id="KW-0315">Glutamine amidotransferase</keyword>
<organism evidence="11 12">
    <name type="scientific">Nitrospira tepida</name>
    <dbReference type="NCBI Taxonomy" id="2973512"/>
    <lineage>
        <taxon>Bacteria</taxon>
        <taxon>Pseudomonadati</taxon>
        <taxon>Nitrospirota</taxon>
        <taxon>Nitrospiria</taxon>
        <taxon>Nitrospirales</taxon>
        <taxon>Nitrospiraceae</taxon>
        <taxon>Nitrospira</taxon>
    </lineage>
</organism>
<dbReference type="AlphaFoldDB" id="A0AA86T5X2"/>
<dbReference type="PROSITE" id="PS51278">
    <property type="entry name" value="GATASE_TYPE_2"/>
    <property type="match status" value="1"/>
</dbReference>
<dbReference type="InterPro" id="IPR017932">
    <property type="entry name" value="GATase_2_dom"/>
</dbReference>
<feature type="binding site" evidence="9">
    <location>
        <position position="290"/>
    </location>
    <ligand>
        <name>ATP</name>
        <dbReference type="ChEBI" id="CHEBI:30616"/>
    </ligand>
</feature>
<keyword evidence="8" id="KW-0028">Amino-acid biosynthesis</keyword>
<keyword evidence="8" id="KW-0061">Asparagine biosynthesis</keyword>
<protein>
    <recommendedName>
        <fullName evidence="3">asparagine synthase (glutamine-hydrolyzing)</fullName>
        <ecNumber evidence="3">6.3.5.4</ecNumber>
    </recommendedName>
</protein>
<name>A0AA86T5X2_9BACT</name>
<evidence type="ECO:0000256" key="4">
    <source>
        <dbReference type="ARBA" id="ARBA00022741"/>
    </source>
</evidence>
<dbReference type="SUPFAM" id="SSF56235">
    <property type="entry name" value="N-terminal nucleophile aminohydrolases (Ntn hydrolases)"/>
    <property type="match status" value="1"/>
</dbReference>
<evidence type="ECO:0000256" key="9">
    <source>
        <dbReference type="PIRSR" id="PIRSR001589-2"/>
    </source>
</evidence>
<evidence type="ECO:0000313" key="12">
    <source>
        <dbReference type="Proteomes" id="UP001179121"/>
    </source>
</evidence>
<evidence type="ECO:0000256" key="5">
    <source>
        <dbReference type="ARBA" id="ARBA00022840"/>
    </source>
</evidence>
<feature type="active site" description="For GATase activity" evidence="8">
    <location>
        <position position="2"/>
    </location>
</feature>
<evidence type="ECO:0000256" key="1">
    <source>
        <dbReference type="ARBA" id="ARBA00005187"/>
    </source>
</evidence>
<feature type="binding site" evidence="9">
    <location>
        <position position="95"/>
    </location>
    <ligand>
        <name>L-glutamine</name>
        <dbReference type="ChEBI" id="CHEBI:58359"/>
    </ligand>
</feature>
<comment type="similarity">
    <text evidence="2">Belongs to the asparagine synthetase family.</text>
</comment>
<comment type="pathway">
    <text evidence="1">Amino-acid biosynthesis; L-asparagine biosynthesis; L-asparagine from L-aspartate (L-Gln route): step 1/1.</text>
</comment>
<reference evidence="11" key="1">
    <citation type="submission" date="2022-10" db="EMBL/GenBank/DDBJ databases">
        <authorList>
            <person name="Koch H."/>
        </authorList>
    </citation>
    <scope>NUCLEOTIDE SEQUENCE</scope>
    <source>
        <strain evidence="11">DNF</strain>
    </source>
</reference>
<dbReference type="PIRSF" id="PIRSF001589">
    <property type="entry name" value="Asn_synthetase_glu-h"/>
    <property type="match status" value="1"/>
</dbReference>
<dbReference type="GO" id="GO:0005829">
    <property type="term" value="C:cytosol"/>
    <property type="evidence" value="ECO:0007669"/>
    <property type="project" value="TreeGrafter"/>
</dbReference>
<dbReference type="GO" id="GO:0006529">
    <property type="term" value="P:asparagine biosynthetic process"/>
    <property type="evidence" value="ECO:0007669"/>
    <property type="project" value="UniProtKB-KW"/>
</dbReference>
<gene>
    <name evidence="11" type="ORF">DNFV4_02695</name>
</gene>
<feature type="binding site" evidence="9">
    <location>
        <begin position="365"/>
        <end position="366"/>
    </location>
    <ligand>
        <name>ATP</name>
        <dbReference type="ChEBI" id="CHEBI:30616"/>
    </ligand>
</feature>
<dbReference type="NCBIfam" id="TIGR01536">
    <property type="entry name" value="asn_synth_AEB"/>
    <property type="match status" value="1"/>
</dbReference>
<feature type="domain" description="Glutamine amidotransferase type-2" evidence="10">
    <location>
        <begin position="2"/>
        <end position="213"/>
    </location>
</feature>
<keyword evidence="4 9" id="KW-0547">Nucleotide-binding</keyword>
<dbReference type="Pfam" id="PF13537">
    <property type="entry name" value="GATase_7"/>
    <property type="match status" value="1"/>
</dbReference>
<dbReference type="CDD" id="cd01991">
    <property type="entry name" value="Asn_synthase_B_C"/>
    <property type="match status" value="1"/>
</dbReference>
<dbReference type="GO" id="GO:0005524">
    <property type="term" value="F:ATP binding"/>
    <property type="evidence" value="ECO:0007669"/>
    <property type="project" value="UniProtKB-KW"/>
</dbReference>
<dbReference type="InterPro" id="IPR029055">
    <property type="entry name" value="Ntn_hydrolases_N"/>
</dbReference>
<proteinExistence type="inferred from homology"/>
<dbReference type="Pfam" id="PF00733">
    <property type="entry name" value="Asn_synthase"/>
    <property type="match status" value="1"/>
</dbReference>
<dbReference type="EC" id="6.3.5.4" evidence="3"/>
<dbReference type="EMBL" id="OX365700">
    <property type="protein sequence ID" value="CAI4032266.1"/>
    <property type="molecule type" value="Genomic_DNA"/>
</dbReference>
<dbReference type="InterPro" id="IPR001962">
    <property type="entry name" value="Asn_synthase"/>
</dbReference>
<evidence type="ECO:0000256" key="7">
    <source>
        <dbReference type="ARBA" id="ARBA00048741"/>
    </source>
</evidence>
<dbReference type="PANTHER" id="PTHR43284">
    <property type="entry name" value="ASPARAGINE SYNTHETASE (GLUTAMINE-HYDROLYZING)"/>
    <property type="match status" value="1"/>
</dbReference>
<dbReference type="Gene3D" id="3.60.20.10">
    <property type="entry name" value="Glutamine Phosphoribosylpyrophosphate, subunit 1, domain 1"/>
    <property type="match status" value="1"/>
</dbReference>
<accession>A0AA86T5X2</accession>
<dbReference type="KEGG" id="nti:DNFV4_02695"/>
<dbReference type="Proteomes" id="UP001179121">
    <property type="component" value="Chromosome"/>
</dbReference>
<dbReference type="InterPro" id="IPR014729">
    <property type="entry name" value="Rossmann-like_a/b/a_fold"/>
</dbReference>
<evidence type="ECO:0000256" key="6">
    <source>
        <dbReference type="ARBA" id="ARBA00022962"/>
    </source>
</evidence>